<name>G2EEM8_9FLAO</name>
<dbReference type="EMBL" id="AFXZ01000034">
    <property type="protein sequence ID" value="EGV43188.1"/>
    <property type="molecule type" value="Genomic_DNA"/>
</dbReference>
<accession>G2EEM8</accession>
<comment type="caution">
    <text evidence="1">The sequence shown here is derived from an EMBL/GenBank/DDBJ whole genome shotgun (WGS) entry which is preliminary data.</text>
</comment>
<gene>
    <name evidence="1" type="ORF">BZARG_1130</name>
</gene>
<reference evidence="1 2" key="1">
    <citation type="journal article" date="2008" name="Int. J. Syst. Evol. Microbiol.">
        <title>Bizionia argentinensis sp. nov., isolated from surface marine water in Antarctica.</title>
        <authorList>
            <person name="Bercovich A."/>
            <person name="Vazquez S.C."/>
            <person name="Yankilevich P."/>
            <person name="Coria S.H."/>
            <person name="Foti M."/>
            <person name="Hernandez E."/>
            <person name="Vidal A."/>
            <person name="Ruberto L."/>
            <person name="Melo C."/>
            <person name="Marenssi S."/>
            <person name="Criscuolo M."/>
            <person name="Memoli M."/>
            <person name="Arguelles M."/>
            <person name="Mac Cormack W.P."/>
        </authorList>
    </citation>
    <scope>NUCLEOTIDE SEQUENCE [LARGE SCALE GENOMIC DNA]</scope>
    <source>
        <strain evidence="1 2">JUB59</strain>
    </source>
</reference>
<evidence type="ECO:0000313" key="2">
    <source>
        <dbReference type="Proteomes" id="UP000003730"/>
    </source>
</evidence>
<evidence type="ECO:0008006" key="3">
    <source>
        <dbReference type="Google" id="ProtNLM"/>
    </source>
</evidence>
<dbReference type="AlphaFoldDB" id="G2EEM8"/>
<evidence type="ECO:0000313" key="1">
    <source>
        <dbReference type="EMBL" id="EGV43188.1"/>
    </source>
</evidence>
<keyword evidence="2" id="KW-1185">Reference proteome</keyword>
<sequence length="82" mass="9681">MKAHKKRKEVLLDEQTLAMLEEKAKSQGRNLKNYMEFILTEEAAAFEPSIEYKIMMDKLIDNHNKVKSNYLSEAEFRKSTKK</sequence>
<dbReference type="Proteomes" id="UP000003730">
    <property type="component" value="Unassembled WGS sequence"/>
</dbReference>
<protein>
    <recommendedName>
        <fullName evidence="3">Antitoxin</fullName>
    </recommendedName>
</protein>
<dbReference type="RefSeq" id="WP_008637777.1">
    <property type="nucleotide sequence ID" value="NZ_AFXZ01000034.1"/>
</dbReference>
<organism evidence="1 2">
    <name type="scientific">Bizionia argentinensis JUB59</name>
    <dbReference type="NCBI Taxonomy" id="1046627"/>
    <lineage>
        <taxon>Bacteria</taxon>
        <taxon>Pseudomonadati</taxon>
        <taxon>Bacteroidota</taxon>
        <taxon>Flavobacteriia</taxon>
        <taxon>Flavobacteriales</taxon>
        <taxon>Flavobacteriaceae</taxon>
        <taxon>Bizionia</taxon>
    </lineage>
</organism>
<dbReference type="eggNOG" id="ENOG5033MCE">
    <property type="taxonomic scope" value="Bacteria"/>
</dbReference>
<proteinExistence type="predicted"/>
<dbReference type="OrthoDB" id="1451907at2"/>